<dbReference type="RefSeq" id="WP_046824372.1">
    <property type="nucleotide sequence ID" value="NZ_LBBT01000360.1"/>
</dbReference>
<dbReference type="Gene3D" id="3.40.50.300">
    <property type="entry name" value="P-loop containing nucleotide triphosphate hydrolases"/>
    <property type="match status" value="1"/>
</dbReference>
<protein>
    <submittedName>
        <fullName evidence="3">Terminase</fullName>
    </submittedName>
</protein>
<keyword evidence="1" id="KW-1188">Viral release from host cell</keyword>
<dbReference type="Proteomes" id="UP000034407">
    <property type="component" value="Unassembled WGS sequence"/>
</dbReference>
<dbReference type="EMBL" id="LBBT01000360">
    <property type="protein sequence ID" value="KKX99839.1"/>
    <property type="molecule type" value="Genomic_DNA"/>
</dbReference>
<evidence type="ECO:0000256" key="1">
    <source>
        <dbReference type="ARBA" id="ARBA00022612"/>
    </source>
</evidence>
<keyword evidence="4" id="KW-1185">Reference proteome</keyword>
<reference evidence="3 4" key="1">
    <citation type="submission" date="2015-04" db="EMBL/GenBank/DDBJ databases">
        <title>Microcin producing Clostridium sp. JC272T.</title>
        <authorList>
            <person name="Jyothsna T."/>
            <person name="Sasikala C."/>
            <person name="Ramana C."/>
        </authorList>
    </citation>
    <scope>NUCLEOTIDE SEQUENCE [LARGE SCALE GENOMIC DNA]</scope>
    <source>
        <strain evidence="3 4">JC272</strain>
    </source>
</reference>
<accession>A0A0M3DAZ7</accession>
<dbReference type="Gene3D" id="3.30.420.240">
    <property type="match status" value="1"/>
</dbReference>
<sequence>MIYYDGLKLENDQYNVYILNKYLSKHYNEEIAESAIRNNTDRLDSIARSLGERDISFFCLYYLRDIFVVKDGNEARELSPTHYEMWDILNSVFVDDKIDKLNIVCPRGMAKTTVCDLALSIWLIAYQKSKFILLGAKKDDDACQFIDSIKKVFKENKMIINEFGKLINSKKYKVNAGEIEFANGSYIRAVGSASSVRGANFKGIRPSTVIADDYQDEKDILSDDSREKKFNRWSKEIEKVGDTAVYRDGEKVKSATKIISIGTVLHNDCLISRLSRNKDYYTVLKRAIVLGQDQTVEDILESPLWLECKKLYFNDKDSNAKFTAKVFYENNIDKMKFPLLWEEKWDCFNDIAISYWENRQAFMSEMMNDATSIGEKWFKSIRTQTTEEIEEHNFIKTMLCIDPASTQTRRSDFTAMIVGSSADNDFKYIRDMTLNKFTFNEYCEKVIELLKQYEDITHIYIEKNTFQGADVNKIKELIEKESDLVNRSLEFINEMQRKNKDEKISTIIDNVNNGQIIFANNNKEFTEQILEFQGQKYTLHDDAIDIVAEFANRVDNIEVIGKIKLLDRSLLF</sequence>
<feature type="domain" description="Terminase large subunit gp17-like C-terminal" evidence="2">
    <location>
        <begin position="401"/>
        <end position="545"/>
    </location>
</feature>
<evidence type="ECO:0000259" key="2">
    <source>
        <dbReference type="Pfam" id="PF17289"/>
    </source>
</evidence>
<dbReference type="OrthoDB" id="1804777at2"/>
<gene>
    <name evidence="3" type="ORF">VN21_17340</name>
</gene>
<comment type="caution">
    <text evidence="3">The sequence shown here is derived from an EMBL/GenBank/DDBJ whole genome shotgun (WGS) entry which is preliminary data.</text>
</comment>
<dbReference type="InterPro" id="IPR027417">
    <property type="entry name" value="P-loop_NTPase"/>
</dbReference>
<dbReference type="InterPro" id="IPR035421">
    <property type="entry name" value="Terminase_6C"/>
</dbReference>
<name>A0A0M3DAZ7_9FIRM</name>
<dbReference type="AlphaFoldDB" id="A0A0M3DAZ7"/>
<organism evidence="3 4">
    <name type="scientific">Paraclostridium benzoelyticum</name>
    <dbReference type="NCBI Taxonomy" id="1629550"/>
    <lineage>
        <taxon>Bacteria</taxon>
        <taxon>Bacillati</taxon>
        <taxon>Bacillota</taxon>
        <taxon>Clostridia</taxon>
        <taxon>Peptostreptococcales</taxon>
        <taxon>Peptostreptococcaceae</taxon>
        <taxon>Paraclostridium</taxon>
    </lineage>
</organism>
<evidence type="ECO:0000313" key="4">
    <source>
        <dbReference type="Proteomes" id="UP000034407"/>
    </source>
</evidence>
<dbReference type="PATRIC" id="fig|1629550.3.peg.2999"/>
<proteinExistence type="predicted"/>
<dbReference type="Pfam" id="PF17289">
    <property type="entry name" value="Terminase_6C"/>
    <property type="match status" value="1"/>
</dbReference>
<evidence type="ECO:0000313" key="3">
    <source>
        <dbReference type="EMBL" id="KKX99839.1"/>
    </source>
</evidence>